<dbReference type="RefSeq" id="WP_034879062.1">
    <property type="nucleotide sequence ID" value="NZ_JOKG01000005.1"/>
</dbReference>
<dbReference type="AlphaFoldDB" id="A0A081N0E7"/>
<dbReference type="Gene3D" id="3.40.50.1110">
    <property type="entry name" value="SGNH hydrolase"/>
    <property type="match status" value="1"/>
</dbReference>
<proteinExistence type="predicted"/>
<dbReference type="InterPro" id="IPR049369">
    <property type="entry name" value="BF1531-like_N"/>
</dbReference>
<dbReference type="Pfam" id="PF21211">
    <property type="entry name" value="FkbH_N"/>
    <property type="match status" value="1"/>
</dbReference>
<keyword evidence="3" id="KW-1185">Reference proteome</keyword>
<dbReference type="EMBL" id="JOKG01000005">
    <property type="protein sequence ID" value="KEQ11920.1"/>
    <property type="molecule type" value="Genomic_DNA"/>
</dbReference>
<evidence type="ECO:0000313" key="3">
    <source>
        <dbReference type="Proteomes" id="UP000028006"/>
    </source>
</evidence>
<evidence type="ECO:0000313" key="2">
    <source>
        <dbReference type="EMBL" id="KEQ11920.1"/>
    </source>
</evidence>
<dbReference type="InterPro" id="IPR010033">
    <property type="entry name" value="HAD_SF_ppase_IIIC"/>
</dbReference>
<gene>
    <name evidence="2" type="ORF">GZ77_22695</name>
</gene>
<dbReference type="Gene3D" id="3.40.50.1000">
    <property type="entry name" value="HAD superfamily/HAD-like"/>
    <property type="match status" value="1"/>
</dbReference>
<dbReference type="Proteomes" id="UP000028006">
    <property type="component" value="Unassembled WGS sequence"/>
</dbReference>
<dbReference type="InterPro" id="IPR036514">
    <property type="entry name" value="SGNH_hydro_sf"/>
</dbReference>
<sequence length="592" mass="67535">MKIRYPLDVAYLQRHQKKMRRSLKKQLNREPLRIAVLGGSTTNEVCQFIELFLLNEGINVETYESGYNQFYQEAVFDNPELDAFNPQVIYIHTSSVNLTDWPDLSASEADVEQALKSCFDYYQAIWQALGSKYNATVIQNNFELPFSRPLGNLDASAVCGKTRFTQKLNSLFSEYSQTHSGFILHDINYLSAWFGLGRWYDKAQWYAYKYAMSSDAVPELAYSIAAQVKASLGLSKKAVVCDLDNTLWGGIIGDDGVNGIKIGQENADAEAFSDLQYYLKALHQRGILLAVCSKNEDENARLGFTHPDSVLGLKDFSAFKANWNNKDINIENIAKTLNIGLDSLAFLDDNPSERNLVSNTHPAVAVPDIGDDITDYIRYLDKACLFELISLNKEDIQRAEMYAQNQQRQQLQSQHQNYADYLLSLDMKATIKPFDDVALERVTQLTNKTNQFNLTTYRYGFQEMETFMQSSSHITLYGRLIDKFGDNGIVSVVVAEQKDGGLYIQLWLMSCRVFKRDLEWAMFRELRSHAQKAGITHLVGHYIPTKKNGLVKELYQTLDFQCTSKEDDGSSWWEYEVTDAELNHDIPMTIEN</sequence>
<comment type="caution">
    <text evidence="2">The sequence shown here is derived from an EMBL/GenBank/DDBJ whole genome shotgun (WGS) entry which is preliminary data.</text>
</comment>
<protein>
    <submittedName>
        <fullName evidence="2">FkbH like protein</fullName>
    </submittedName>
</protein>
<name>A0A081N0E7_9GAMM</name>
<dbReference type="SUPFAM" id="SSF56784">
    <property type="entry name" value="HAD-like"/>
    <property type="match status" value="1"/>
</dbReference>
<dbReference type="GO" id="GO:0016788">
    <property type="term" value="F:hydrolase activity, acting on ester bonds"/>
    <property type="evidence" value="ECO:0007669"/>
    <property type="project" value="UniProtKB-ARBA"/>
</dbReference>
<dbReference type="InterPro" id="IPR036412">
    <property type="entry name" value="HAD-like_sf"/>
</dbReference>
<feature type="domain" description="BF1531-like N-terminal" evidence="1">
    <location>
        <begin position="33"/>
        <end position="224"/>
    </location>
</feature>
<organism evidence="2 3">
    <name type="scientific">Endozoicomonas montiporae</name>
    <dbReference type="NCBI Taxonomy" id="1027273"/>
    <lineage>
        <taxon>Bacteria</taxon>
        <taxon>Pseudomonadati</taxon>
        <taxon>Pseudomonadota</taxon>
        <taxon>Gammaproteobacteria</taxon>
        <taxon>Oceanospirillales</taxon>
        <taxon>Endozoicomonadaceae</taxon>
        <taxon>Endozoicomonas</taxon>
    </lineage>
</organism>
<dbReference type="InterPro" id="IPR023214">
    <property type="entry name" value="HAD_sf"/>
</dbReference>
<evidence type="ECO:0000259" key="1">
    <source>
        <dbReference type="Pfam" id="PF21211"/>
    </source>
</evidence>
<accession>A0A081N0E7</accession>
<dbReference type="NCBIfam" id="TIGR01686">
    <property type="entry name" value="FkbH"/>
    <property type="match status" value="1"/>
</dbReference>
<dbReference type="NCBIfam" id="TIGR01681">
    <property type="entry name" value="HAD-SF-IIIC"/>
    <property type="match status" value="1"/>
</dbReference>
<dbReference type="eggNOG" id="COG3882">
    <property type="taxonomic scope" value="Bacteria"/>
</dbReference>
<reference evidence="2 3" key="1">
    <citation type="submission" date="2014-06" db="EMBL/GenBank/DDBJ databases">
        <title>Whole Genome Sequences of Three Symbiotic Endozoicomonas Bacteria.</title>
        <authorList>
            <person name="Neave M.J."/>
            <person name="Apprill A."/>
            <person name="Voolstra C.R."/>
        </authorList>
    </citation>
    <scope>NUCLEOTIDE SEQUENCE [LARGE SCALE GENOMIC DNA]</scope>
    <source>
        <strain evidence="2 3">LMG 24815</strain>
    </source>
</reference>
<dbReference type="InterPro" id="IPR010037">
    <property type="entry name" value="FkbH_domain"/>
</dbReference>